<evidence type="ECO:0000256" key="1">
    <source>
        <dbReference type="SAM" id="Coils"/>
    </source>
</evidence>
<organism evidence="4 5">
    <name type="scientific">Varanus komodoensis</name>
    <name type="common">Komodo dragon</name>
    <dbReference type="NCBI Taxonomy" id="61221"/>
    <lineage>
        <taxon>Eukaryota</taxon>
        <taxon>Metazoa</taxon>
        <taxon>Chordata</taxon>
        <taxon>Craniata</taxon>
        <taxon>Vertebrata</taxon>
        <taxon>Euteleostomi</taxon>
        <taxon>Lepidosauria</taxon>
        <taxon>Squamata</taxon>
        <taxon>Bifurcata</taxon>
        <taxon>Unidentata</taxon>
        <taxon>Episquamata</taxon>
        <taxon>Toxicofera</taxon>
        <taxon>Anguimorpha</taxon>
        <taxon>Paleoanguimorpha</taxon>
        <taxon>Varanoidea</taxon>
        <taxon>Varanidae</taxon>
        <taxon>Varanus</taxon>
    </lineage>
</organism>
<reference evidence="4" key="1">
    <citation type="submission" date="2025-08" db="UniProtKB">
        <authorList>
            <consortium name="Ensembl"/>
        </authorList>
    </citation>
    <scope>IDENTIFICATION</scope>
</reference>
<keyword evidence="5" id="KW-1185">Reference proteome</keyword>
<evidence type="ECO:0000259" key="3">
    <source>
        <dbReference type="PROSITE" id="PS51457"/>
    </source>
</evidence>
<dbReference type="AlphaFoldDB" id="A0A8D2KRQ4"/>
<dbReference type="PROSITE" id="PS51457">
    <property type="entry name" value="BEN"/>
    <property type="match status" value="1"/>
</dbReference>
<feature type="domain" description="BEN" evidence="3">
    <location>
        <begin position="374"/>
        <end position="452"/>
    </location>
</feature>
<accession>A0A8D2KRQ4</accession>
<sequence length="452" mass="50069">MGDNPQEEEHLPLKPLEAGMRGNSLESSNFHPSHQLTPQGQVDDECTRAQPLNNIGKAGARLTCSYEDNNCQKKAKLVARSHASPNLVSPFAQMLELQRMSYGHAFSSLDLHSQCSFNMPQFRSASSNPEDAHSAPYVPLCTPAGPGENLLQSSSLLGFCHQNNHERVSLADSSRVTVLYAELIRELERQMGELRRMLASQEEVAARQEKRIQELELENHKLKGLLWHLEEQNDFLSIRNGAGGTAPARMVLGTAPDRFDVNESNIQFLKSLVGMLENFTATQVSGRSSPSSPEDQSHTPVPSPNTSYSWSSRNTVPTGLSPWINAEGRSRSPTGLSSATSLWSSRQEKLSDGTPVWASPVEENGRVKLELVPNARVYITHHQLEDLSQVSADKPELMTRRLLDYFFSRETLARSSATGQRIAHNNLTMEKPSPLPVAVVNAIKGRGWECRK</sequence>
<feature type="compositionally biased region" description="Polar residues" evidence="2">
    <location>
        <begin position="331"/>
        <end position="345"/>
    </location>
</feature>
<dbReference type="Gene3D" id="1.10.10.2590">
    <property type="entry name" value="BEN domain"/>
    <property type="match status" value="1"/>
</dbReference>
<evidence type="ECO:0000313" key="4">
    <source>
        <dbReference type="Ensembl" id="ENSVKKP00000003167.1"/>
    </source>
</evidence>
<dbReference type="Proteomes" id="UP000694545">
    <property type="component" value="Unplaced"/>
</dbReference>
<protein>
    <recommendedName>
        <fullName evidence="3">BEN domain-containing protein</fullName>
    </recommendedName>
</protein>
<feature type="region of interest" description="Disordered" evidence="2">
    <location>
        <begin position="283"/>
        <end position="347"/>
    </location>
</feature>
<keyword evidence="1" id="KW-0175">Coiled coil</keyword>
<dbReference type="GO" id="GO:0003677">
    <property type="term" value="F:DNA binding"/>
    <property type="evidence" value="ECO:0007669"/>
    <property type="project" value="InterPro"/>
</dbReference>
<dbReference type="Ensembl" id="ENSVKKT00000003256.1">
    <property type="protein sequence ID" value="ENSVKKP00000003167.1"/>
    <property type="gene ID" value="ENSVKKG00000002448.1"/>
</dbReference>
<reference evidence="4" key="2">
    <citation type="submission" date="2025-09" db="UniProtKB">
        <authorList>
            <consortium name="Ensembl"/>
        </authorList>
    </citation>
    <scope>IDENTIFICATION</scope>
</reference>
<dbReference type="Pfam" id="PF10523">
    <property type="entry name" value="BEN"/>
    <property type="match status" value="1"/>
</dbReference>
<feature type="coiled-coil region" evidence="1">
    <location>
        <begin position="180"/>
        <end position="232"/>
    </location>
</feature>
<evidence type="ECO:0000256" key="2">
    <source>
        <dbReference type="SAM" id="MobiDB-lite"/>
    </source>
</evidence>
<feature type="compositionally biased region" description="Polar residues" evidence="2">
    <location>
        <begin position="283"/>
        <end position="318"/>
    </location>
</feature>
<dbReference type="OMA" id="NTHECTP"/>
<feature type="compositionally biased region" description="Polar residues" evidence="2">
    <location>
        <begin position="24"/>
        <end position="40"/>
    </location>
</feature>
<proteinExistence type="predicted"/>
<feature type="region of interest" description="Disordered" evidence="2">
    <location>
        <begin position="1"/>
        <end position="42"/>
    </location>
</feature>
<name>A0A8D2KRQ4_VARKO</name>
<dbReference type="InterPro" id="IPR018379">
    <property type="entry name" value="BEN_domain"/>
</dbReference>
<evidence type="ECO:0000313" key="5">
    <source>
        <dbReference type="Proteomes" id="UP000694545"/>
    </source>
</evidence>